<evidence type="ECO:0000313" key="1">
    <source>
        <dbReference type="EMBL" id="OWR04871.1"/>
    </source>
</evidence>
<dbReference type="AlphaFoldDB" id="A0A254NA36"/>
<sequence length="170" mass="18600">MDYATFAQGTFVNMLGTLDRLAAAAEEAGIGEEALSLRLADDMFPLELQFRVAMNQVLLALGQVGNMAPPLDADSYTSFAQIRERIAAIAATLAAADPATWASPEDTVDLTLPNGVRFVMSAAEDIRDWILPNFYFHVTMAYALLRREGVTLGKMDFVAHMACHRIECEP</sequence>
<dbReference type="Proteomes" id="UP000197446">
    <property type="component" value="Unassembled WGS sequence"/>
</dbReference>
<dbReference type="PANTHER" id="PTHR36922">
    <property type="entry name" value="BLL2446 PROTEIN"/>
    <property type="match status" value="1"/>
</dbReference>
<dbReference type="EMBL" id="NISI01000002">
    <property type="protein sequence ID" value="OWR04871.1"/>
    <property type="molecule type" value="Genomic_DNA"/>
</dbReference>
<evidence type="ECO:0000313" key="2">
    <source>
        <dbReference type="Proteomes" id="UP000197446"/>
    </source>
</evidence>
<name>A0A254NA36_9BURK</name>
<gene>
    <name evidence="1" type="ORF">CDO81_09895</name>
</gene>
<protein>
    <recommendedName>
        <fullName evidence="3">DUF1993 domain-containing protein</fullName>
    </recommendedName>
</protein>
<dbReference type="Pfam" id="PF09351">
    <property type="entry name" value="DUF1993"/>
    <property type="match status" value="1"/>
</dbReference>
<reference evidence="1 2" key="1">
    <citation type="journal article" date="2007" name="Int. J. Syst. Evol. Microbiol.">
        <title>Description of Pelomonas aquatica sp. nov. and Pelomonas puraquae sp. nov., isolated from industrial and haemodialysis water.</title>
        <authorList>
            <person name="Gomila M."/>
            <person name="Bowien B."/>
            <person name="Falsen E."/>
            <person name="Moore E.R."/>
            <person name="Lalucat J."/>
        </authorList>
    </citation>
    <scope>NUCLEOTIDE SEQUENCE [LARGE SCALE GENOMIC DNA]</scope>
    <source>
        <strain evidence="1 2">CCUG 52769</strain>
    </source>
</reference>
<dbReference type="InterPro" id="IPR018531">
    <property type="entry name" value="DUF1993"/>
</dbReference>
<proteinExistence type="predicted"/>
<organism evidence="1 2">
    <name type="scientific">Roseateles puraquae</name>
    <dbReference type="NCBI Taxonomy" id="431059"/>
    <lineage>
        <taxon>Bacteria</taxon>
        <taxon>Pseudomonadati</taxon>
        <taxon>Pseudomonadota</taxon>
        <taxon>Betaproteobacteria</taxon>
        <taxon>Burkholderiales</taxon>
        <taxon>Sphaerotilaceae</taxon>
        <taxon>Roseateles</taxon>
    </lineage>
</organism>
<accession>A0A254NA36</accession>
<dbReference type="InterPro" id="IPR034660">
    <property type="entry name" value="DinB/YfiT-like"/>
</dbReference>
<dbReference type="SUPFAM" id="SSF109854">
    <property type="entry name" value="DinB/YfiT-like putative metalloenzymes"/>
    <property type="match status" value="1"/>
</dbReference>
<dbReference type="Gene3D" id="1.20.120.450">
    <property type="entry name" value="dinb family like domain"/>
    <property type="match status" value="1"/>
</dbReference>
<dbReference type="PANTHER" id="PTHR36922:SF1">
    <property type="entry name" value="DUF1993 DOMAIN-CONTAINING PROTEIN"/>
    <property type="match status" value="1"/>
</dbReference>
<dbReference type="RefSeq" id="WP_088483004.1">
    <property type="nucleotide sequence ID" value="NZ_NISI01000002.1"/>
</dbReference>
<dbReference type="OrthoDB" id="338237at2"/>
<evidence type="ECO:0008006" key="3">
    <source>
        <dbReference type="Google" id="ProtNLM"/>
    </source>
</evidence>
<keyword evidence="2" id="KW-1185">Reference proteome</keyword>
<comment type="caution">
    <text evidence="1">The sequence shown here is derived from an EMBL/GenBank/DDBJ whole genome shotgun (WGS) entry which is preliminary data.</text>
</comment>